<evidence type="ECO:0000256" key="3">
    <source>
        <dbReference type="ARBA" id="ARBA00023027"/>
    </source>
</evidence>
<evidence type="ECO:0000256" key="4">
    <source>
        <dbReference type="PIRNR" id="PIRNR036492"/>
    </source>
</evidence>
<keyword evidence="10" id="KW-1185">Reference proteome</keyword>
<evidence type="ECO:0000256" key="2">
    <source>
        <dbReference type="ARBA" id="ARBA00023002"/>
    </source>
</evidence>
<dbReference type="AlphaFoldDB" id="A0A917CRB8"/>
<feature type="active site" evidence="5 6">
    <location>
        <position position="209"/>
    </location>
</feature>
<accession>A0A917CRB8</accession>
<dbReference type="GO" id="GO:0005737">
    <property type="term" value="C:cytoplasm"/>
    <property type="evidence" value="ECO:0007669"/>
    <property type="project" value="TreeGrafter"/>
</dbReference>
<protein>
    <recommendedName>
        <fullName evidence="4">Aldehyde dehydrogenase</fullName>
    </recommendedName>
</protein>
<evidence type="ECO:0000259" key="8">
    <source>
        <dbReference type="Pfam" id="PF00171"/>
    </source>
</evidence>
<dbReference type="SUPFAM" id="SSF53720">
    <property type="entry name" value="ALDH-like"/>
    <property type="match status" value="1"/>
</dbReference>
<dbReference type="PANTHER" id="PTHR43570:SF20">
    <property type="entry name" value="ALDEHYDE DEHYDROGENASE ALDX-RELATED"/>
    <property type="match status" value="1"/>
</dbReference>
<dbReference type="InterPro" id="IPR029510">
    <property type="entry name" value="Ald_DH_CS_GLU"/>
</dbReference>
<dbReference type="PROSITE" id="PS00687">
    <property type="entry name" value="ALDEHYDE_DEHYDR_GLU"/>
    <property type="match status" value="1"/>
</dbReference>
<gene>
    <name evidence="9" type="primary">calB</name>
    <name evidence="9" type="ORF">GCM10010960_17040</name>
</gene>
<evidence type="ECO:0000313" key="9">
    <source>
        <dbReference type="EMBL" id="GGF95955.1"/>
    </source>
</evidence>
<feature type="active site" evidence="5">
    <location>
        <position position="243"/>
    </location>
</feature>
<dbReference type="InterPro" id="IPR015590">
    <property type="entry name" value="Aldehyde_DH_dom"/>
</dbReference>
<evidence type="ECO:0000256" key="6">
    <source>
        <dbReference type="PROSITE-ProRule" id="PRU10007"/>
    </source>
</evidence>
<dbReference type="PIRSF" id="PIRSF036492">
    <property type="entry name" value="ALDH"/>
    <property type="match status" value="1"/>
</dbReference>
<dbReference type="InterPro" id="IPR016161">
    <property type="entry name" value="Ald_DH/histidinol_DH"/>
</dbReference>
<evidence type="ECO:0000256" key="7">
    <source>
        <dbReference type="RuleBase" id="RU003345"/>
    </source>
</evidence>
<reference evidence="9" key="2">
    <citation type="submission" date="2020-09" db="EMBL/GenBank/DDBJ databases">
        <authorList>
            <person name="Sun Q."/>
            <person name="Zhou Y."/>
        </authorList>
    </citation>
    <scope>NUCLEOTIDE SEQUENCE</scope>
    <source>
        <strain evidence="9">CGMCC 1.12726</strain>
    </source>
</reference>
<keyword evidence="2 4" id="KW-0560">Oxidoreductase</keyword>
<feature type="domain" description="Aldehyde dehydrogenase" evidence="8">
    <location>
        <begin position="19"/>
        <end position="430"/>
    </location>
</feature>
<dbReference type="RefSeq" id="WP_188449940.1">
    <property type="nucleotide sequence ID" value="NZ_BMFO01000003.1"/>
</dbReference>
<comment type="similarity">
    <text evidence="1 4 7">Belongs to the aldehyde dehydrogenase family.</text>
</comment>
<dbReference type="GO" id="GO:0004029">
    <property type="term" value="F:aldehyde dehydrogenase (NAD+) activity"/>
    <property type="evidence" value="ECO:0007669"/>
    <property type="project" value="TreeGrafter"/>
</dbReference>
<dbReference type="InterPro" id="IPR016163">
    <property type="entry name" value="Ald_DH_C"/>
</dbReference>
<organism evidence="9 10">
    <name type="scientific">Arenimonas maotaiensis</name>
    <dbReference type="NCBI Taxonomy" id="1446479"/>
    <lineage>
        <taxon>Bacteria</taxon>
        <taxon>Pseudomonadati</taxon>
        <taxon>Pseudomonadota</taxon>
        <taxon>Gammaproteobacteria</taxon>
        <taxon>Lysobacterales</taxon>
        <taxon>Lysobacteraceae</taxon>
        <taxon>Arenimonas</taxon>
    </lineage>
</organism>
<dbReference type="EMBL" id="BMFO01000003">
    <property type="protein sequence ID" value="GGF95955.1"/>
    <property type="molecule type" value="Genomic_DNA"/>
</dbReference>
<proteinExistence type="inferred from homology"/>
<evidence type="ECO:0000256" key="5">
    <source>
        <dbReference type="PIRSR" id="PIRSR036492-1"/>
    </source>
</evidence>
<dbReference type="Pfam" id="PF00171">
    <property type="entry name" value="Aldedh"/>
    <property type="match status" value="1"/>
</dbReference>
<comment type="caution">
    <text evidence="9">The sequence shown here is derived from an EMBL/GenBank/DDBJ whole genome shotgun (WGS) entry which is preliminary data.</text>
</comment>
<dbReference type="Gene3D" id="3.40.605.10">
    <property type="entry name" value="Aldehyde Dehydrogenase, Chain A, domain 1"/>
    <property type="match status" value="1"/>
</dbReference>
<dbReference type="Proteomes" id="UP000632858">
    <property type="component" value="Unassembled WGS sequence"/>
</dbReference>
<sequence length="464" mass="50687">MDLRAPFDRLKQAHLNGAFTYEQRIELLTRLDAAVRRCREDLVAACNADFGRRARIETLGADVMVTLDEIKYARKHLRRWMRPQRRSVNLTFRPARGEIRFVPLGVVGVVAPWNYPFQLALIPLVNAIAAGNRVMIKPSEFTPTVSALVEKLVAEVFSQDEVAVVQGDAAVGAAFTQLPFDHLIFTGSTAVGRQVMAAAAANLTPVTLELGGKSPALVAPGYPVAKAAERIAFGKCFNAGQTCVAPDYVLLPETELEPFIAAFAASVKRRYPDMANDPDYTAVVNERQAGRLRAWLDEAKSAGVRTVACGPEAMEADGVRCLPPTLLVNPPAELAVMRQEIFGPLLPLVTYDNYDQAVAYILERDKPLAFYPFDDQPARVDAVLGRVCAGSVCVNDVLVQFGQDDLPIGGVGASGMGHYHGHDGFLTFSKAMPVMYQSRLNGMALFDAPYGKIIHRLVDFLTRP</sequence>
<dbReference type="PANTHER" id="PTHR43570">
    <property type="entry name" value="ALDEHYDE DEHYDROGENASE"/>
    <property type="match status" value="1"/>
</dbReference>
<dbReference type="Gene3D" id="3.40.309.10">
    <property type="entry name" value="Aldehyde Dehydrogenase, Chain A, domain 2"/>
    <property type="match status" value="1"/>
</dbReference>
<evidence type="ECO:0000256" key="1">
    <source>
        <dbReference type="ARBA" id="ARBA00009986"/>
    </source>
</evidence>
<evidence type="ECO:0000313" key="10">
    <source>
        <dbReference type="Proteomes" id="UP000632858"/>
    </source>
</evidence>
<keyword evidence="3" id="KW-0520">NAD</keyword>
<dbReference type="InterPro" id="IPR012394">
    <property type="entry name" value="Aldehyde_DH_NAD(P)"/>
</dbReference>
<reference evidence="9" key="1">
    <citation type="journal article" date="2014" name="Int. J. Syst. Evol. Microbiol.">
        <title>Complete genome sequence of Corynebacterium casei LMG S-19264T (=DSM 44701T), isolated from a smear-ripened cheese.</title>
        <authorList>
            <consortium name="US DOE Joint Genome Institute (JGI-PGF)"/>
            <person name="Walter F."/>
            <person name="Albersmeier A."/>
            <person name="Kalinowski J."/>
            <person name="Ruckert C."/>
        </authorList>
    </citation>
    <scope>NUCLEOTIDE SEQUENCE</scope>
    <source>
        <strain evidence="9">CGMCC 1.12726</strain>
    </source>
</reference>
<name>A0A917CRB8_9GAMM</name>
<dbReference type="InterPro" id="IPR016162">
    <property type="entry name" value="Ald_DH_N"/>
</dbReference>
<dbReference type="CDD" id="cd07133">
    <property type="entry name" value="ALDH_CALDH_CalB"/>
    <property type="match status" value="1"/>
</dbReference>
<dbReference type="GO" id="GO:0006081">
    <property type="term" value="P:aldehyde metabolic process"/>
    <property type="evidence" value="ECO:0007669"/>
    <property type="project" value="InterPro"/>
</dbReference>